<reference evidence="2 3" key="1">
    <citation type="submission" date="2019-08" db="EMBL/GenBank/DDBJ databases">
        <title>In-depth cultivation of the pig gut microbiome towards novel bacterial diversity and tailored functional studies.</title>
        <authorList>
            <person name="Wylensek D."/>
            <person name="Hitch T.C.A."/>
            <person name="Clavel T."/>
        </authorList>
    </citation>
    <scope>NUCLEOTIDE SEQUENCE [LARGE SCALE GENOMIC DNA]</scope>
    <source>
        <strain evidence="2 3">CA-Schmier-601-WT-3</strain>
    </source>
</reference>
<evidence type="ECO:0000313" key="3">
    <source>
        <dbReference type="Proteomes" id="UP000442619"/>
    </source>
</evidence>
<feature type="domain" description="HTH cro/C1-type" evidence="1">
    <location>
        <begin position="8"/>
        <end position="62"/>
    </location>
</feature>
<dbReference type="Proteomes" id="UP000442619">
    <property type="component" value="Unassembled WGS sequence"/>
</dbReference>
<dbReference type="PROSITE" id="PS50943">
    <property type="entry name" value="HTH_CROC1"/>
    <property type="match status" value="1"/>
</dbReference>
<evidence type="ECO:0000259" key="1">
    <source>
        <dbReference type="PROSITE" id="PS50943"/>
    </source>
</evidence>
<proteinExistence type="predicted"/>
<gene>
    <name evidence="2" type="ORF">FYJ79_05820</name>
</gene>
<dbReference type="Gene3D" id="1.10.260.40">
    <property type="entry name" value="lambda repressor-like DNA-binding domains"/>
    <property type="match status" value="1"/>
</dbReference>
<comment type="caution">
    <text evidence="2">The sequence shown here is derived from an EMBL/GenBank/DDBJ whole genome shotgun (WGS) entry which is preliminary data.</text>
</comment>
<accession>A0A844FTU4</accession>
<keyword evidence="3" id="KW-1185">Reference proteome</keyword>
<evidence type="ECO:0000313" key="2">
    <source>
        <dbReference type="EMBL" id="MST89093.1"/>
    </source>
</evidence>
<dbReference type="SUPFAM" id="SSF47413">
    <property type="entry name" value="lambda repressor-like DNA-binding domains"/>
    <property type="match status" value="1"/>
</dbReference>
<dbReference type="InterPro" id="IPR001387">
    <property type="entry name" value="Cro/C1-type_HTH"/>
</dbReference>
<sequence>MATVSERISYLMEENHYSLAELCMRAGLREEHLAAILAHKQELSHQDAVDLSRFLGADASYLEGREKAYYLAYRPIRLRLNDQGLSPIDIHEQLLIPGCLEVMDFTCILYERKDEEWGHHDQQVLLVSQSQSDGYYLVEADGQIVEATQINQCMYRHHQLLQYNQVLYKIEAFSLNLEDLLRKLTHDIQEGTLEFTL</sequence>
<dbReference type="InterPro" id="IPR010982">
    <property type="entry name" value="Lambda_DNA-bd_dom_sf"/>
</dbReference>
<dbReference type="GO" id="GO:0003677">
    <property type="term" value="F:DNA binding"/>
    <property type="evidence" value="ECO:0007669"/>
    <property type="project" value="InterPro"/>
</dbReference>
<name>A0A844FTU4_9FIRM</name>
<dbReference type="RefSeq" id="WP_154515346.1">
    <property type="nucleotide sequence ID" value="NZ_VUNM01000009.1"/>
</dbReference>
<organism evidence="2 3">
    <name type="scientific">Sharpea porci</name>
    <dbReference type="NCBI Taxonomy" id="2652286"/>
    <lineage>
        <taxon>Bacteria</taxon>
        <taxon>Bacillati</taxon>
        <taxon>Bacillota</taxon>
        <taxon>Erysipelotrichia</taxon>
        <taxon>Erysipelotrichales</taxon>
        <taxon>Coprobacillaceae</taxon>
        <taxon>Sharpea</taxon>
    </lineage>
</organism>
<protein>
    <recommendedName>
        <fullName evidence="1">HTH cro/C1-type domain-containing protein</fullName>
    </recommendedName>
</protein>
<dbReference type="AlphaFoldDB" id="A0A844FTU4"/>
<dbReference type="EMBL" id="VUNM01000009">
    <property type="protein sequence ID" value="MST89093.1"/>
    <property type="molecule type" value="Genomic_DNA"/>
</dbReference>